<gene>
    <name evidence="4" type="ORF">G3T38_04935</name>
</gene>
<dbReference type="PANTHER" id="PTHR41534">
    <property type="entry name" value="BLR3401 PROTEIN"/>
    <property type="match status" value="1"/>
</dbReference>
<comment type="caution">
    <text evidence="4">The sequence shown here is derived from an EMBL/GenBank/DDBJ whole genome shotgun (WGS) entry which is preliminary data.</text>
</comment>
<dbReference type="EMBL" id="JAAGXA010000002">
    <property type="protein sequence ID" value="NEN77619.1"/>
    <property type="molecule type" value="Genomic_DNA"/>
</dbReference>
<comment type="similarity">
    <text evidence="1">Belongs to the bacterial ring-hydroxylating dioxygenase beta subunit family.</text>
</comment>
<dbReference type="RefSeq" id="WP_163770949.1">
    <property type="nucleotide sequence ID" value="NZ_JAAGXA010000002.1"/>
</dbReference>
<evidence type="ECO:0000256" key="3">
    <source>
        <dbReference type="SAM" id="MobiDB-lite"/>
    </source>
</evidence>
<keyword evidence="5" id="KW-1185">Reference proteome</keyword>
<keyword evidence="2" id="KW-0560">Oxidoreductase</keyword>
<accession>A0A6P0HFZ4</accession>
<dbReference type="GO" id="GO:0051213">
    <property type="term" value="F:dioxygenase activity"/>
    <property type="evidence" value="ECO:0007669"/>
    <property type="project" value="UniProtKB-KW"/>
</dbReference>
<dbReference type="GO" id="GO:0019380">
    <property type="term" value="P:3-phenylpropionate catabolic process"/>
    <property type="evidence" value="ECO:0007669"/>
    <property type="project" value="TreeGrafter"/>
</dbReference>
<name>A0A6P0HFZ4_9ACTN</name>
<dbReference type="InterPro" id="IPR000391">
    <property type="entry name" value="Rng_hydr_dOase-bsu"/>
</dbReference>
<protein>
    <submittedName>
        <fullName evidence="4">Aromatic-ring-hydroxylating dioxygenase subunit beta</fullName>
    </submittedName>
</protein>
<dbReference type="Proteomes" id="UP000468687">
    <property type="component" value="Unassembled WGS sequence"/>
</dbReference>
<evidence type="ECO:0000313" key="5">
    <source>
        <dbReference type="Proteomes" id="UP000468687"/>
    </source>
</evidence>
<evidence type="ECO:0000256" key="2">
    <source>
        <dbReference type="ARBA" id="ARBA00023002"/>
    </source>
</evidence>
<feature type="compositionally biased region" description="Low complexity" evidence="3">
    <location>
        <begin position="1"/>
        <end position="21"/>
    </location>
</feature>
<feature type="region of interest" description="Disordered" evidence="3">
    <location>
        <begin position="1"/>
        <end position="32"/>
    </location>
</feature>
<reference evidence="4 5" key="1">
    <citation type="journal article" date="2014" name="Int. J. Syst. Evol. Microbiol.">
        <title>Nocardioides zeae sp. nov., isolated from the stem of Zea mays.</title>
        <authorList>
            <person name="Glaeser S.P."/>
            <person name="McInroy J.A."/>
            <person name="Busse H.J."/>
            <person name="Kampfer P."/>
        </authorList>
    </citation>
    <scope>NUCLEOTIDE SEQUENCE [LARGE SCALE GENOMIC DNA]</scope>
    <source>
        <strain evidence="4 5">JCM 30728</strain>
    </source>
</reference>
<organism evidence="4 5">
    <name type="scientific">Nocardioides zeae</name>
    <dbReference type="NCBI Taxonomy" id="1457234"/>
    <lineage>
        <taxon>Bacteria</taxon>
        <taxon>Bacillati</taxon>
        <taxon>Actinomycetota</taxon>
        <taxon>Actinomycetes</taxon>
        <taxon>Propionibacteriales</taxon>
        <taxon>Nocardioidaceae</taxon>
        <taxon>Nocardioides</taxon>
    </lineage>
</organism>
<sequence length="197" mass="21445">MTETAAPLAASAATTARPSTEGAGPLGPVPDGWTRAEVEDFLYREARLADENEYDAWEALWTDDALYWVPAGGPGTDPLSEVSIIFDNRNRIATRMKQVRTGKRYAQAPPSHLRRVVGNVELLGGRPNHAGGVDLEVGANFLAVESKPRGNELWAGRTTYRLRRQPGPDGAAEIRLAFKKVVLVDNDKPVPTLAFLV</sequence>
<evidence type="ECO:0000313" key="4">
    <source>
        <dbReference type="EMBL" id="NEN77619.1"/>
    </source>
</evidence>
<proteinExistence type="inferred from homology"/>
<dbReference type="SUPFAM" id="SSF54427">
    <property type="entry name" value="NTF2-like"/>
    <property type="match status" value="1"/>
</dbReference>
<dbReference type="PANTHER" id="PTHR41534:SF2">
    <property type="entry name" value="3-PHENYLPROPIONATE_CINNAMIC ACID DIOXYGENASE SUBUNIT BETA"/>
    <property type="match status" value="1"/>
</dbReference>
<dbReference type="Gene3D" id="3.10.450.50">
    <property type="match status" value="1"/>
</dbReference>
<evidence type="ECO:0000256" key="1">
    <source>
        <dbReference type="ARBA" id="ARBA00009570"/>
    </source>
</evidence>
<dbReference type="Pfam" id="PF00866">
    <property type="entry name" value="Ring_hydroxyl_B"/>
    <property type="match status" value="1"/>
</dbReference>
<keyword evidence="4" id="KW-0223">Dioxygenase</keyword>
<dbReference type="InterPro" id="IPR032710">
    <property type="entry name" value="NTF2-like_dom_sf"/>
</dbReference>
<dbReference type="CDD" id="cd00667">
    <property type="entry name" value="ring_hydroxylating_dioxygenases_beta"/>
    <property type="match status" value="1"/>
</dbReference>
<dbReference type="AlphaFoldDB" id="A0A6P0HFZ4"/>